<reference evidence="2 3" key="1">
    <citation type="submission" date="2019-05" db="EMBL/GenBank/DDBJ databases">
        <title>Another draft genome of Portunus trituberculatus and its Hox gene families provides insights of decapod evolution.</title>
        <authorList>
            <person name="Jeong J.-H."/>
            <person name="Song I."/>
            <person name="Kim S."/>
            <person name="Choi T."/>
            <person name="Kim D."/>
            <person name="Ryu S."/>
            <person name="Kim W."/>
        </authorList>
    </citation>
    <scope>NUCLEOTIDE SEQUENCE [LARGE SCALE GENOMIC DNA]</scope>
    <source>
        <tissue evidence="2">Muscle</tissue>
    </source>
</reference>
<organism evidence="2 3">
    <name type="scientific">Portunus trituberculatus</name>
    <name type="common">Swimming crab</name>
    <name type="synonym">Neptunus trituberculatus</name>
    <dbReference type="NCBI Taxonomy" id="210409"/>
    <lineage>
        <taxon>Eukaryota</taxon>
        <taxon>Metazoa</taxon>
        <taxon>Ecdysozoa</taxon>
        <taxon>Arthropoda</taxon>
        <taxon>Crustacea</taxon>
        <taxon>Multicrustacea</taxon>
        <taxon>Malacostraca</taxon>
        <taxon>Eumalacostraca</taxon>
        <taxon>Eucarida</taxon>
        <taxon>Decapoda</taxon>
        <taxon>Pleocyemata</taxon>
        <taxon>Brachyura</taxon>
        <taxon>Eubrachyura</taxon>
        <taxon>Portunoidea</taxon>
        <taxon>Portunidae</taxon>
        <taxon>Portuninae</taxon>
        <taxon>Portunus</taxon>
    </lineage>
</organism>
<evidence type="ECO:0000313" key="3">
    <source>
        <dbReference type="Proteomes" id="UP000324222"/>
    </source>
</evidence>
<dbReference type="EMBL" id="VSRR010007911">
    <property type="protein sequence ID" value="MPC47773.1"/>
    <property type="molecule type" value="Genomic_DNA"/>
</dbReference>
<dbReference type="Proteomes" id="UP000324222">
    <property type="component" value="Unassembled WGS sequence"/>
</dbReference>
<name>A0A5B7FRX4_PORTR</name>
<accession>A0A5B7FRX4</accession>
<sequence>MTPDPSGTIGHPPHNPTVNLHPQYSVGHKQGQYRSE</sequence>
<evidence type="ECO:0000256" key="1">
    <source>
        <dbReference type="SAM" id="MobiDB-lite"/>
    </source>
</evidence>
<feature type="region of interest" description="Disordered" evidence="1">
    <location>
        <begin position="1"/>
        <end position="36"/>
    </location>
</feature>
<comment type="caution">
    <text evidence="2">The sequence shown here is derived from an EMBL/GenBank/DDBJ whole genome shotgun (WGS) entry which is preliminary data.</text>
</comment>
<evidence type="ECO:0000313" key="2">
    <source>
        <dbReference type="EMBL" id="MPC47773.1"/>
    </source>
</evidence>
<protein>
    <submittedName>
        <fullName evidence="2">Uncharacterized protein</fullName>
    </submittedName>
</protein>
<dbReference type="AlphaFoldDB" id="A0A5B7FRX4"/>
<keyword evidence="3" id="KW-1185">Reference proteome</keyword>
<gene>
    <name evidence="2" type="ORF">E2C01_041530</name>
</gene>
<proteinExistence type="predicted"/>